<sequence length="115" mass="12502">MTTKKKPGTIAPTETDPSSAFEVRSPLANVSLTSSPEVDTDSHEVESEPEVDQEPEPNTAEPNAVDNLAPKLYQAYGDAASWGLGLKPWNGLAPNFKDYWTAVAAYVLTNYIEMD</sequence>
<name>A0A482MHP7_9CAUD</name>
<proteinExistence type="predicted"/>
<dbReference type="EMBL" id="MK605243">
    <property type="protein sequence ID" value="QBQ73334.1"/>
    <property type="molecule type" value="Genomic_DNA"/>
</dbReference>
<evidence type="ECO:0000256" key="1">
    <source>
        <dbReference type="SAM" id="MobiDB-lite"/>
    </source>
</evidence>
<evidence type="ECO:0000313" key="3">
    <source>
        <dbReference type="Proteomes" id="UP000310326"/>
    </source>
</evidence>
<evidence type="ECO:0000313" key="2">
    <source>
        <dbReference type="EMBL" id="QBQ73334.1"/>
    </source>
</evidence>
<accession>A0A482MHP7</accession>
<dbReference type="Proteomes" id="UP000310326">
    <property type="component" value="Segment"/>
</dbReference>
<gene>
    <name evidence="2" type="ORF">kac65v161_gp096</name>
</gene>
<reference evidence="2 3" key="1">
    <citation type="submission" date="2019-03" db="EMBL/GenBank/DDBJ databases">
        <title>Diversity and diversification of Nodularia spumigena cyanophages in the Baltic Sea.</title>
        <authorList>
            <person name="Sulcius S."/>
            <person name="Holmfeldt K."/>
            <person name="Simoliunas E."/>
        </authorList>
    </citation>
    <scope>NUCLEOTIDE SEQUENCE [LARGE SCALE GENOMIC DNA]</scope>
</reference>
<feature type="compositionally biased region" description="Polar residues" evidence="1">
    <location>
        <begin position="28"/>
        <end position="37"/>
    </location>
</feature>
<organism evidence="2 3">
    <name type="scientific">Nodularia phage vB_NspS-kac65v161</name>
    <dbReference type="NCBI Taxonomy" id="2557580"/>
    <lineage>
        <taxon>Viruses</taxon>
        <taxon>Duplodnaviria</taxon>
        <taxon>Heunggongvirae</taxon>
        <taxon>Uroviricota</taxon>
        <taxon>Caudoviricetes</taxon>
        <taxon>Ravarandavirus</taxon>
        <taxon>Ravarandavirus kac65v151</taxon>
    </lineage>
</organism>
<feature type="region of interest" description="Disordered" evidence="1">
    <location>
        <begin position="1"/>
        <end position="64"/>
    </location>
</feature>
<protein>
    <submittedName>
        <fullName evidence="2">Uncharacterized protein</fullName>
    </submittedName>
</protein>